<dbReference type="InterPro" id="IPR051421">
    <property type="entry name" value="RNA_Proc_DNA_Dmg_Regulator"/>
</dbReference>
<evidence type="ECO:0000313" key="9">
    <source>
        <dbReference type="Proteomes" id="UP000031668"/>
    </source>
</evidence>
<evidence type="ECO:0000256" key="2">
    <source>
        <dbReference type="ARBA" id="ARBA00022664"/>
    </source>
</evidence>
<evidence type="ECO:0000256" key="4">
    <source>
        <dbReference type="ARBA" id="ARBA00023242"/>
    </source>
</evidence>
<dbReference type="Pfam" id="PF12108">
    <property type="entry name" value="SF3a60_bindingd"/>
    <property type="match status" value="1"/>
</dbReference>
<evidence type="ECO:0000259" key="6">
    <source>
        <dbReference type="Pfam" id="PF13297"/>
    </source>
</evidence>
<dbReference type="GO" id="GO:0000398">
    <property type="term" value="P:mRNA splicing, via spliceosome"/>
    <property type="evidence" value="ECO:0007669"/>
    <property type="project" value="TreeGrafter"/>
</dbReference>
<accession>A0A0C2MV66</accession>
<dbReference type="GO" id="GO:0003723">
    <property type="term" value="F:RNA binding"/>
    <property type="evidence" value="ECO:0007669"/>
    <property type="project" value="TreeGrafter"/>
</dbReference>
<dbReference type="Pfam" id="PF13297">
    <property type="entry name" value="SDE2_2C"/>
    <property type="match status" value="1"/>
</dbReference>
<comment type="subcellular location">
    <subcellularLocation>
        <location evidence="1">Nucleus</location>
    </subcellularLocation>
</comment>
<dbReference type="PANTHER" id="PTHR12786">
    <property type="entry name" value="SPLICING FACTOR SF3A-RELATED"/>
    <property type="match status" value="1"/>
</dbReference>
<dbReference type="Proteomes" id="UP000031668">
    <property type="component" value="Unassembled WGS sequence"/>
</dbReference>
<evidence type="ECO:0000313" key="8">
    <source>
        <dbReference type="EMBL" id="KII65547.1"/>
    </source>
</evidence>
<keyword evidence="3" id="KW-0508">mRNA splicing</keyword>
<evidence type="ECO:0000259" key="5">
    <source>
        <dbReference type="Pfam" id="PF12108"/>
    </source>
</evidence>
<proteinExistence type="predicted"/>
<keyword evidence="2" id="KW-0507">mRNA processing</keyword>
<evidence type="ECO:0000256" key="1">
    <source>
        <dbReference type="ARBA" id="ARBA00004123"/>
    </source>
</evidence>
<dbReference type="InterPro" id="IPR025086">
    <property type="entry name" value="SDE2/SF3A3_SAP"/>
</dbReference>
<name>A0A0C2MV66_THEKT</name>
<feature type="domain" description="SF3A3" evidence="7">
    <location>
        <begin position="128"/>
        <end position="174"/>
    </location>
</feature>
<dbReference type="InterPro" id="IPR031774">
    <property type="entry name" value="SF3A3_dom"/>
</dbReference>
<dbReference type="InterPro" id="IPR021966">
    <property type="entry name" value="SF3a60_bindingd"/>
</dbReference>
<dbReference type="Pfam" id="PF16837">
    <property type="entry name" value="SF3A3"/>
    <property type="match status" value="1"/>
</dbReference>
<dbReference type="OMA" id="NIREKHI"/>
<dbReference type="PANTHER" id="PTHR12786:SF2">
    <property type="entry name" value="SPLICING FACTOR 3A SUBUNIT 3"/>
    <property type="match status" value="1"/>
</dbReference>
<dbReference type="GO" id="GO:0005681">
    <property type="term" value="C:spliceosomal complex"/>
    <property type="evidence" value="ECO:0007669"/>
    <property type="project" value="TreeGrafter"/>
</dbReference>
<reference evidence="8 9" key="1">
    <citation type="journal article" date="2014" name="Genome Biol. Evol.">
        <title>The genome of the myxosporean Thelohanellus kitauei shows adaptations to nutrient acquisition within its fish host.</title>
        <authorList>
            <person name="Yang Y."/>
            <person name="Xiong J."/>
            <person name="Zhou Z."/>
            <person name="Huo F."/>
            <person name="Miao W."/>
            <person name="Ran C."/>
            <person name="Liu Y."/>
            <person name="Zhang J."/>
            <person name="Feng J."/>
            <person name="Wang M."/>
            <person name="Wang M."/>
            <person name="Wang L."/>
            <person name="Yao B."/>
        </authorList>
    </citation>
    <scope>NUCLEOTIDE SEQUENCE [LARGE SCALE GENOMIC DNA]</scope>
    <source>
        <strain evidence="8">Wuqing</strain>
    </source>
</reference>
<evidence type="ECO:0000259" key="7">
    <source>
        <dbReference type="Pfam" id="PF16837"/>
    </source>
</evidence>
<comment type="caution">
    <text evidence="8">The sequence shown here is derived from an EMBL/GenBank/DDBJ whole genome shotgun (WGS) entry which is preliminary data.</text>
</comment>
<keyword evidence="9" id="KW-1185">Reference proteome</keyword>
<organism evidence="8 9">
    <name type="scientific">Thelohanellus kitauei</name>
    <name type="common">Myxosporean</name>
    <dbReference type="NCBI Taxonomy" id="669202"/>
    <lineage>
        <taxon>Eukaryota</taxon>
        <taxon>Metazoa</taxon>
        <taxon>Cnidaria</taxon>
        <taxon>Myxozoa</taxon>
        <taxon>Myxosporea</taxon>
        <taxon>Bivalvulida</taxon>
        <taxon>Platysporina</taxon>
        <taxon>Myxobolidae</taxon>
        <taxon>Thelohanellus</taxon>
    </lineage>
</organism>
<protein>
    <submittedName>
        <fullName evidence="8">Splicing factor 3A subunit 3</fullName>
    </submittedName>
</protein>
<feature type="domain" description="Splicing factor SF3a60 binding" evidence="5">
    <location>
        <begin position="74"/>
        <end position="100"/>
    </location>
</feature>
<keyword evidence="4" id="KW-0539">Nucleus</keyword>
<dbReference type="OrthoDB" id="2160351at2759"/>
<sequence length="307" mass="36432">MDSLLESFRILHEEKERLLDEMAQELYYEKQNLKEEINSGHRFRRHLNRYQECCNKLVELYEDKDDLKKEEIGSISGANEFAEFYGRIRNSKEFHRKYPNIIDTLFEEFNDYKNIREKHIDDDTYTVFTDEESYGKFLDLHELFHEFMNMDSIKTNDRLNRLTYLEFLNSITRLHSFNFELKNNDQYESFLALLCDYLTNFIGRAKPLLDIESEIGECNKAFENQWTCGDFPGWPSHLLNTIIQQSASKPDIHQLVNFEDLNTPEKLESLGLDQLKNILQTYGLKCGGTIFPIISKYPAFKCFPVRS</sequence>
<gene>
    <name evidence="8" type="ORF">RF11_03945</name>
</gene>
<dbReference type="AlphaFoldDB" id="A0A0C2MV66"/>
<dbReference type="EMBL" id="JWZT01003782">
    <property type="protein sequence ID" value="KII65547.1"/>
    <property type="molecule type" value="Genomic_DNA"/>
</dbReference>
<feature type="domain" description="SDE2/SF3A3 SAP" evidence="6">
    <location>
        <begin position="245"/>
        <end position="290"/>
    </location>
</feature>
<evidence type="ECO:0000256" key="3">
    <source>
        <dbReference type="ARBA" id="ARBA00023187"/>
    </source>
</evidence>